<organism evidence="2 3">
    <name type="scientific">Nannochloropsis salina CCMP1776</name>
    <dbReference type="NCBI Taxonomy" id="1027361"/>
    <lineage>
        <taxon>Eukaryota</taxon>
        <taxon>Sar</taxon>
        <taxon>Stramenopiles</taxon>
        <taxon>Ochrophyta</taxon>
        <taxon>Eustigmatophyceae</taxon>
        <taxon>Eustigmatales</taxon>
        <taxon>Monodopsidaceae</taxon>
        <taxon>Microchloropsis</taxon>
        <taxon>Microchloropsis salina</taxon>
    </lineage>
</organism>
<dbReference type="AlphaFoldDB" id="A0A4D9CWF5"/>
<evidence type="ECO:0000313" key="3">
    <source>
        <dbReference type="Proteomes" id="UP000355283"/>
    </source>
</evidence>
<gene>
    <name evidence="2" type="ORF">NSK_007561</name>
</gene>
<protein>
    <submittedName>
        <fullName evidence="2">Uncharacterized protein</fullName>
    </submittedName>
</protein>
<dbReference type="InterPro" id="IPR051888">
    <property type="entry name" value="UPF0148_domain"/>
</dbReference>
<dbReference type="Pfam" id="PF06677">
    <property type="entry name" value="Auto_anti-p27"/>
    <property type="match status" value="2"/>
</dbReference>
<feature type="compositionally biased region" description="Low complexity" evidence="1">
    <location>
        <begin position="8"/>
        <end position="26"/>
    </location>
</feature>
<keyword evidence="3" id="KW-1185">Reference proteome</keyword>
<feature type="region of interest" description="Disordered" evidence="1">
    <location>
        <begin position="1"/>
        <end position="32"/>
    </location>
</feature>
<feature type="region of interest" description="Disordered" evidence="1">
    <location>
        <begin position="107"/>
        <end position="133"/>
    </location>
</feature>
<evidence type="ECO:0000313" key="2">
    <source>
        <dbReference type="EMBL" id="TFJ80918.1"/>
    </source>
</evidence>
<feature type="region of interest" description="Disordered" evidence="1">
    <location>
        <begin position="190"/>
        <end position="211"/>
    </location>
</feature>
<feature type="compositionally biased region" description="Basic and acidic residues" evidence="1">
    <location>
        <begin position="196"/>
        <end position="210"/>
    </location>
</feature>
<accession>A0A4D9CWF5</accession>
<comment type="caution">
    <text evidence="2">The sequence shown here is derived from an EMBL/GenBank/DDBJ whole genome shotgun (WGS) entry which is preliminary data.</text>
</comment>
<reference evidence="2 3" key="1">
    <citation type="submission" date="2019-01" db="EMBL/GenBank/DDBJ databases">
        <title>Nuclear Genome Assembly of the Microalgal Biofuel strain Nannochloropsis salina CCMP1776.</title>
        <authorList>
            <person name="Hovde B."/>
        </authorList>
    </citation>
    <scope>NUCLEOTIDE SEQUENCE [LARGE SCALE GENOMIC DNA]</scope>
    <source>
        <strain evidence="2 3">CCMP1776</strain>
    </source>
</reference>
<dbReference type="OrthoDB" id="28939at2759"/>
<evidence type="ECO:0000256" key="1">
    <source>
        <dbReference type="SAM" id="MobiDB-lite"/>
    </source>
</evidence>
<dbReference type="PANTHER" id="PTHR16537">
    <property type="entry name" value="SJOEGREN SYNDROME/SCLERODERMA AUTOANTIGEN 1"/>
    <property type="match status" value="1"/>
</dbReference>
<dbReference type="PANTHER" id="PTHR16537:SF1">
    <property type="entry name" value="PROTEIN ZNRD2"/>
    <property type="match status" value="1"/>
</dbReference>
<dbReference type="EMBL" id="SDOX01000145">
    <property type="protein sequence ID" value="TFJ80918.1"/>
    <property type="molecule type" value="Genomic_DNA"/>
</dbReference>
<feature type="region of interest" description="Disordered" evidence="1">
    <location>
        <begin position="303"/>
        <end position="330"/>
    </location>
</feature>
<proteinExistence type="predicted"/>
<name>A0A4D9CWF5_9STRA</name>
<sequence length="330" mass="33773">MASFPQAHPISHSNPQQSSPSSTSPSGATDKQRIMTEIATRLQEGWKLISMTCPMPGCKTPLVSAPTHDGGQMYCVSCQAPVLREGESLPPPLSLATAPAAAALSPPPFIPSPAAPKEATSSPVQGLQEGPKISIPRPEAILSTSSPSSPSLPITFSPPPVTPLTPQNTAVGVSPTPSSHPFLVPGHARANGVEGEGGRERGGEGGKEGGETVNRIVDTIFSAPACRTETDVAIAQVASTLSREKRRENASAATGQRLLQGWVMGAESCPECLVPLMREGGRGGGVGGGQEEVWECVGCTTRFFEGGGGGEGSDGKGGRGRRGGGGRGRD</sequence>
<dbReference type="Proteomes" id="UP000355283">
    <property type="component" value="Unassembled WGS sequence"/>
</dbReference>
<dbReference type="InterPro" id="IPR009563">
    <property type="entry name" value="SSSCA1"/>
</dbReference>